<dbReference type="PANTHER" id="PTHR11802">
    <property type="entry name" value="SERINE PROTEASE FAMILY S10 SERINE CARBOXYPEPTIDASE"/>
    <property type="match status" value="1"/>
</dbReference>
<dbReference type="PANTHER" id="PTHR11802:SF29">
    <property type="entry name" value="SERINE CARBOXYPEPTIDASE-LIKE 19"/>
    <property type="match status" value="1"/>
</dbReference>
<dbReference type="Gene3D" id="3.40.50.1820">
    <property type="entry name" value="alpha/beta hydrolase"/>
    <property type="match status" value="1"/>
</dbReference>
<keyword evidence="5" id="KW-0645">Protease</keyword>
<evidence type="ECO:0000256" key="7">
    <source>
        <dbReference type="ARBA" id="ARBA00023157"/>
    </source>
</evidence>
<accession>A0ABD2Z4L0</accession>
<dbReference type="EMBL" id="JBJUIK010000011">
    <property type="protein sequence ID" value="KAL3514422.1"/>
    <property type="molecule type" value="Genomic_DNA"/>
</dbReference>
<sequence>MGKHVSATSSMEKQYLLLRHSLFLLLVLVQVCSNLAMAGSIVKFLPGFQGPLPFELETGYIGVDESEDVQLFYYFVKSESSPETDPLVLWLTGGPGCTSFSGLAYEIGPISFEQVLYHGTLPKLLLNPYSWTKVASIIFLDLPVGTGFSYAKTAKASQSTDLQACDQTYEFLRKWLVDHPEFISSLVYIGGDSYSGITVPIVTQLISNGNEVGIDPHINLKGYLLGNPGTTAADGNYAIPFAHGMGLISDELYESLKISCKGEYQTVDPSNALCLQNMQAYNQLLDNIDHAHILEPECPFASPRPNNLFNGRRSATEMLHKKFEELKIQESTAAFTCRMDGYRLSYYWANDESVQEALHIRKGSIGEWIRCNHGLPYRISIWNSVPYHANLSIKGYRSLIYSGDHDMLVPHFATQAWIKSLNYSITDDWRPWILQGQVGGYTRTYANRMTFATVKGGGHTAPEYRPAECQAMFERWISSQPL</sequence>
<keyword evidence="4" id="KW-0121">Carboxypeptidase</keyword>
<dbReference type="GO" id="GO:0005576">
    <property type="term" value="C:extracellular region"/>
    <property type="evidence" value="ECO:0007669"/>
    <property type="project" value="UniProtKB-SubCell"/>
</dbReference>
<keyword evidence="6" id="KW-0732">Signal</keyword>
<dbReference type="GO" id="GO:0006508">
    <property type="term" value="P:proteolysis"/>
    <property type="evidence" value="ECO:0007669"/>
    <property type="project" value="UniProtKB-KW"/>
</dbReference>
<organism evidence="9 10">
    <name type="scientific">Cinchona calisaya</name>
    <dbReference type="NCBI Taxonomy" id="153742"/>
    <lineage>
        <taxon>Eukaryota</taxon>
        <taxon>Viridiplantae</taxon>
        <taxon>Streptophyta</taxon>
        <taxon>Embryophyta</taxon>
        <taxon>Tracheophyta</taxon>
        <taxon>Spermatophyta</taxon>
        <taxon>Magnoliopsida</taxon>
        <taxon>eudicotyledons</taxon>
        <taxon>Gunneridae</taxon>
        <taxon>Pentapetalae</taxon>
        <taxon>asterids</taxon>
        <taxon>lamiids</taxon>
        <taxon>Gentianales</taxon>
        <taxon>Rubiaceae</taxon>
        <taxon>Cinchonoideae</taxon>
        <taxon>Cinchoneae</taxon>
        <taxon>Cinchona</taxon>
    </lineage>
</organism>
<evidence type="ECO:0000256" key="2">
    <source>
        <dbReference type="ARBA" id="ARBA00009431"/>
    </source>
</evidence>
<evidence type="ECO:0000256" key="6">
    <source>
        <dbReference type="ARBA" id="ARBA00022729"/>
    </source>
</evidence>
<dbReference type="GO" id="GO:0004180">
    <property type="term" value="F:carboxypeptidase activity"/>
    <property type="evidence" value="ECO:0007669"/>
    <property type="project" value="UniProtKB-KW"/>
</dbReference>
<comment type="similarity">
    <text evidence="2">Belongs to the peptidase S10 family.</text>
</comment>
<dbReference type="InterPro" id="IPR029058">
    <property type="entry name" value="AB_hydrolase_fold"/>
</dbReference>
<comment type="subcellular location">
    <subcellularLocation>
        <location evidence="1">Secreted</location>
    </subcellularLocation>
</comment>
<dbReference type="PRINTS" id="PR00724">
    <property type="entry name" value="CRBOXYPTASEC"/>
</dbReference>
<keyword evidence="7" id="KW-1015">Disulfide bond</keyword>
<keyword evidence="10" id="KW-1185">Reference proteome</keyword>
<evidence type="ECO:0000313" key="10">
    <source>
        <dbReference type="Proteomes" id="UP001630127"/>
    </source>
</evidence>
<dbReference type="AlphaFoldDB" id="A0ABD2Z4L0"/>
<dbReference type="GO" id="GO:0019748">
    <property type="term" value="P:secondary metabolic process"/>
    <property type="evidence" value="ECO:0007669"/>
    <property type="project" value="UniProtKB-ARBA"/>
</dbReference>
<dbReference type="Proteomes" id="UP001630127">
    <property type="component" value="Unassembled WGS sequence"/>
</dbReference>
<name>A0ABD2Z4L0_9GENT</name>
<gene>
    <name evidence="9" type="ORF">ACH5RR_027139</name>
</gene>
<keyword evidence="3" id="KW-0964">Secreted</keyword>
<dbReference type="SUPFAM" id="SSF53474">
    <property type="entry name" value="alpha/beta-Hydrolases"/>
    <property type="match status" value="1"/>
</dbReference>
<evidence type="ECO:0000313" key="9">
    <source>
        <dbReference type="EMBL" id="KAL3514422.1"/>
    </source>
</evidence>
<evidence type="ECO:0000256" key="8">
    <source>
        <dbReference type="ARBA" id="ARBA00023180"/>
    </source>
</evidence>
<proteinExistence type="inferred from homology"/>
<evidence type="ECO:0000256" key="5">
    <source>
        <dbReference type="ARBA" id="ARBA00022670"/>
    </source>
</evidence>
<dbReference type="GO" id="GO:0016752">
    <property type="term" value="F:sinapoyltransferase activity"/>
    <property type="evidence" value="ECO:0007669"/>
    <property type="project" value="UniProtKB-ARBA"/>
</dbReference>
<keyword evidence="8" id="KW-0325">Glycoprotein</keyword>
<keyword evidence="5" id="KW-0378">Hydrolase</keyword>
<dbReference type="FunFam" id="3.40.50.1820:FF:000148">
    <property type="entry name" value="Serine carboxypeptidase-like 11"/>
    <property type="match status" value="1"/>
</dbReference>
<dbReference type="FunFam" id="3.40.50.11320:FF:000002">
    <property type="entry name" value="Carboxypeptidase"/>
    <property type="match status" value="1"/>
</dbReference>
<protein>
    <recommendedName>
        <fullName evidence="11">Serine carboxypeptidase-like 7</fullName>
    </recommendedName>
</protein>
<evidence type="ECO:0000256" key="3">
    <source>
        <dbReference type="ARBA" id="ARBA00022525"/>
    </source>
</evidence>
<evidence type="ECO:0000256" key="1">
    <source>
        <dbReference type="ARBA" id="ARBA00004613"/>
    </source>
</evidence>
<dbReference type="FunFam" id="3.40.50.12670:FF:000001">
    <property type="entry name" value="Carboxypeptidase"/>
    <property type="match status" value="1"/>
</dbReference>
<dbReference type="InterPro" id="IPR001563">
    <property type="entry name" value="Peptidase_S10"/>
</dbReference>
<evidence type="ECO:0008006" key="11">
    <source>
        <dbReference type="Google" id="ProtNLM"/>
    </source>
</evidence>
<reference evidence="9 10" key="1">
    <citation type="submission" date="2024-11" db="EMBL/GenBank/DDBJ databases">
        <title>A near-complete genome assembly of Cinchona calisaya.</title>
        <authorList>
            <person name="Lian D.C."/>
            <person name="Zhao X.W."/>
            <person name="Wei L."/>
        </authorList>
    </citation>
    <scope>NUCLEOTIDE SEQUENCE [LARGE SCALE GENOMIC DNA]</scope>
    <source>
        <tissue evidence="9">Nenye</tissue>
    </source>
</reference>
<comment type="caution">
    <text evidence="9">The sequence shown here is derived from an EMBL/GenBank/DDBJ whole genome shotgun (WGS) entry which is preliminary data.</text>
</comment>
<dbReference type="Pfam" id="PF00450">
    <property type="entry name" value="Peptidase_S10"/>
    <property type="match status" value="1"/>
</dbReference>
<evidence type="ECO:0000256" key="4">
    <source>
        <dbReference type="ARBA" id="ARBA00022645"/>
    </source>
</evidence>